<feature type="active site" evidence="14">
    <location>
        <position position="115"/>
    </location>
</feature>
<evidence type="ECO:0000256" key="14">
    <source>
        <dbReference type="HAMAP-Rule" id="MF_01815"/>
    </source>
</evidence>
<dbReference type="HAMAP" id="MF_01815">
    <property type="entry name" value="FabH"/>
    <property type="match status" value="1"/>
</dbReference>
<organism evidence="17 18">
    <name type="scientific">Tissierella pigra</name>
    <dbReference type="NCBI Taxonomy" id="2607614"/>
    <lineage>
        <taxon>Bacteria</taxon>
        <taxon>Bacillati</taxon>
        <taxon>Bacillota</taxon>
        <taxon>Tissierellia</taxon>
        <taxon>Tissierellales</taxon>
        <taxon>Tissierellaceae</taxon>
        <taxon>Tissierella</taxon>
    </lineage>
</organism>
<evidence type="ECO:0000256" key="9">
    <source>
        <dbReference type="ARBA" id="ARBA00023315"/>
    </source>
</evidence>
<evidence type="ECO:0000256" key="2">
    <source>
        <dbReference type="ARBA" id="ARBA00008642"/>
    </source>
</evidence>
<evidence type="ECO:0000259" key="16">
    <source>
        <dbReference type="Pfam" id="PF08545"/>
    </source>
</evidence>
<dbReference type="NCBIfam" id="TIGR00747">
    <property type="entry name" value="fabH"/>
    <property type="match status" value="1"/>
</dbReference>
<evidence type="ECO:0000256" key="1">
    <source>
        <dbReference type="ARBA" id="ARBA00005194"/>
    </source>
</evidence>
<feature type="domain" description="Beta-ketoacyl-[acyl-carrier-protein] synthase III C-terminal" evidence="15">
    <location>
        <begin position="239"/>
        <end position="328"/>
    </location>
</feature>
<keyword evidence="14" id="KW-0963">Cytoplasm</keyword>
<dbReference type="EC" id="2.3.1.180" evidence="14"/>
<dbReference type="PANTHER" id="PTHR43091:SF1">
    <property type="entry name" value="BETA-KETOACYL-[ACYL-CARRIER-PROTEIN] SYNTHASE III, CHLOROPLASTIC"/>
    <property type="match status" value="1"/>
</dbReference>
<dbReference type="Gene3D" id="3.40.47.10">
    <property type="match status" value="1"/>
</dbReference>
<evidence type="ECO:0000256" key="5">
    <source>
        <dbReference type="ARBA" id="ARBA00022832"/>
    </source>
</evidence>
<comment type="catalytic activity">
    <reaction evidence="10">
        <text>malonyl-[ACP] + acetyl-CoA + H(+) = 3-oxobutanoyl-[ACP] + CO2 + CoA</text>
        <dbReference type="Rhea" id="RHEA:12080"/>
        <dbReference type="Rhea" id="RHEA-COMP:9623"/>
        <dbReference type="Rhea" id="RHEA-COMP:9625"/>
        <dbReference type="ChEBI" id="CHEBI:15378"/>
        <dbReference type="ChEBI" id="CHEBI:16526"/>
        <dbReference type="ChEBI" id="CHEBI:57287"/>
        <dbReference type="ChEBI" id="CHEBI:57288"/>
        <dbReference type="ChEBI" id="CHEBI:78449"/>
        <dbReference type="ChEBI" id="CHEBI:78450"/>
        <dbReference type="EC" id="2.3.1.180"/>
    </reaction>
    <physiologicalReaction direction="left-to-right" evidence="10">
        <dbReference type="Rhea" id="RHEA:12081"/>
    </physiologicalReaction>
</comment>
<comment type="catalytic activity">
    <reaction evidence="11">
        <text>(2S)-2-methylbutanoyl-CoA + malonyl-[ACP] + H(+) = (4S)-4-methyl-3-oxohexanoyl-[ACP] + CO2 + CoA</text>
        <dbReference type="Rhea" id="RHEA:42276"/>
        <dbReference type="Rhea" id="RHEA-COMP:9623"/>
        <dbReference type="Rhea" id="RHEA-COMP:17148"/>
        <dbReference type="ChEBI" id="CHEBI:15378"/>
        <dbReference type="ChEBI" id="CHEBI:16526"/>
        <dbReference type="ChEBI" id="CHEBI:57287"/>
        <dbReference type="ChEBI" id="CHEBI:78449"/>
        <dbReference type="ChEBI" id="CHEBI:88166"/>
        <dbReference type="ChEBI" id="CHEBI:167462"/>
        <dbReference type="EC" id="2.3.1.300"/>
    </reaction>
    <physiologicalReaction direction="left-to-right" evidence="11">
        <dbReference type="Rhea" id="RHEA:42277"/>
    </physiologicalReaction>
</comment>
<evidence type="ECO:0000256" key="8">
    <source>
        <dbReference type="ARBA" id="ARBA00023268"/>
    </source>
</evidence>
<comment type="function">
    <text evidence="14">Catalyzes the condensation reaction of fatty acid synthesis by the addition to an acyl acceptor of two carbons from malonyl-ACP. Catalyzes the first condensation reaction which initiates fatty acid synthesis and may therefore play a role in governing the total rate of fatty acid production. Possesses both acetoacetyl-ACP synthase and acetyl transacylase activities. Its substrate specificity determines the biosynthesis of branched-chain and/or straight-chain of fatty acids.</text>
</comment>
<protein>
    <recommendedName>
        <fullName evidence="14">Beta-ketoacyl-[acyl-carrier-protein] synthase III</fullName>
        <shortName evidence="14">Beta-ketoacyl-ACP synthase III</shortName>
        <shortName evidence="14">KAS III</shortName>
        <ecNumber evidence="14">2.3.1.180</ecNumber>
    </recommendedName>
    <alternativeName>
        <fullName evidence="14">3-oxoacyl-[acyl-carrier-protein] synthase 3</fullName>
    </alternativeName>
    <alternativeName>
        <fullName evidence="14">3-oxoacyl-[acyl-carrier-protein] synthase III</fullName>
    </alternativeName>
</protein>
<dbReference type="GO" id="GO:0006633">
    <property type="term" value="P:fatty acid biosynthetic process"/>
    <property type="evidence" value="ECO:0007669"/>
    <property type="project" value="UniProtKB-UniRule"/>
</dbReference>
<evidence type="ECO:0000256" key="3">
    <source>
        <dbReference type="ARBA" id="ARBA00022516"/>
    </source>
</evidence>
<reference evidence="17 18" key="1">
    <citation type="submission" date="2019-09" db="EMBL/GenBank/DDBJ databases">
        <title>In-depth cultivation of the pig gut microbiome towards novel bacterial diversity and tailored functional studies.</title>
        <authorList>
            <person name="Wylensek D."/>
            <person name="Hitch T.C.A."/>
            <person name="Clavel T."/>
        </authorList>
    </citation>
    <scope>NUCLEOTIDE SEQUENCE [LARGE SCALE GENOMIC DNA]</scope>
    <source>
        <strain evidence="17 18">WCA3-693-APC-4?</strain>
    </source>
</reference>
<sequence length="332" mass="35843">MKSIYVGISGVGSYVPERVVTNDALSKIVDTSNEWIVERTGIEERRIADDDTATSDLGTLAAKRALEDAKLQPEDIDLIIVATVTADHAFPSTACIIQKNIGAMKAAAFDINVGCSGFVYGLSIGESFIKSGTYEKVLVIGAEALSKIVDWQDRNTCVLFGDGAGACVLEKCEEGFGILSSELGSDGTNGQVLSQPAGGSRLPTSIETLEDRLHYVKMDGKEVFKFAVRVMEKTSMNALEKADLNLADLDFLVPHQANMRIIDAAAKKLKLEKDKICINLNKYGNMSSASIPVALDEAVKNKKIKNGDNILLVAFGAGLTWASMTIKWSRRK</sequence>
<dbReference type="FunFam" id="3.40.47.10:FF:000004">
    <property type="entry name" value="3-oxoacyl-[acyl-carrier-protein] synthase 3"/>
    <property type="match status" value="1"/>
</dbReference>
<keyword evidence="5 14" id="KW-0276">Fatty acid metabolism</keyword>
<evidence type="ECO:0000256" key="12">
    <source>
        <dbReference type="ARBA" id="ARBA00052467"/>
    </source>
</evidence>
<dbReference type="GO" id="GO:0033818">
    <property type="term" value="F:beta-ketoacyl-acyl-carrier-protein synthase III activity"/>
    <property type="evidence" value="ECO:0007669"/>
    <property type="project" value="UniProtKB-UniRule"/>
</dbReference>
<keyword evidence="3 14" id="KW-0444">Lipid biosynthesis</keyword>
<evidence type="ECO:0000313" key="18">
    <source>
        <dbReference type="Proteomes" id="UP000469523"/>
    </source>
</evidence>
<feature type="region of interest" description="ACP-binding" evidence="14">
    <location>
        <begin position="256"/>
        <end position="260"/>
    </location>
</feature>
<dbReference type="InterPro" id="IPR004655">
    <property type="entry name" value="FabH"/>
</dbReference>
<keyword evidence="4 14" id="KW-0808">Transferase</keyword>
<dbReference type="GO" id="GO:0004315">
    <property type="term" value="F:3-oxoacyl-[acyl-carrier-protein] synthase activity"/>
    <property type="evidence" value="ECO:0007669"/>
    <property type="project" value="InterPro"/>
</dbReference>
<evidence type="ECO:0000256" key="4">
    <source>
        <dbReference type="ARBA" id="ARBA00022679"/>
    </source>
</evidence>
<name>A0A6N7XL29_9FIRM</name>
<feature type="active site" evidence="14">
    <location>
        <position position="255"/>
    </location>
</feature>
<dbReference type="InterPro" id="IPR013747">
    <property type="entry name" value="ACP_syn_III_C"/>
</dbReference>
<evidence type="ECO:0000313" key="17">
    <source>
        <dbReference type="EMBL" id="MSU01492.1"/>
    </source>
</evidence>
<evidence type="ECO:0000259" key="15">
    <source>
        <dbReference type="Pfam" id="PF08541"/>
    </source>
</evidence>
<dbReference type="NCBIfam" id="NF006829">
    <property type="entry name" value="PRK09352.1"/>
    <property type="match status" value="1"/>
</dbReference>
<dbReference type="EMBL" id="VUNQ01000015">
    <property type="protein sequence ID" value="MSU01492.1"/>
    <property type="molecule type" value="Genomic_DNA"/>
</dbReference>
<gene>
    <name evidence="14" type="primary">fabH</name>
    <name evidence="17" type="ORF">FYJ83_08445</name>
</gene>
<comment type="pathway">
    <text evidence="1 14">Lipid metabolism; fatty acid biosynthesis.</text>
</comment>
<evidence type="ECO:0000256" key="10">
    <source>
        <dbReference type="ARBA" id="ARBA00051096"/>
    </source>
</evidence>
<keyword evidence="18" id="KW-1185">Reference proteome</keyword>
<keyword evidence="7 14" id="KW-0275">Fatty acid biosynthesis</keyword>
<comment type="catalytic activity">
    <reaction evidence="13">
        <text>3-methylbutanoyl-CoA + malonyl-[ACP] + H(+) = 5-methyl-3-oxohexanoyl-[ACP] + CO2 + CoA</text>
        <dbReference type="Rhea" id="RHEA:42272"/>
        <dbReference type="Rhea" id="RHEA-COMP:9623"/>
        <dbReference type="Rhea" id="RHEA-COMP:9941"/>
        <dbReference type="ChEBI" id="CHEBI:15378"/>
        <dbReference type="ChEBI" id="CHEBI:16526"/>
        <dbReference type="ChEBI" id="CHEBI:57287"/>
        <dbReference type="ChEBI" id="CHEBI:57345"/>
        <dbReference type="ChEBI" id="CHEBI:78449"/>
        <dbReference type="ChEBI" id="CHEBI:78822"/>
        <dbReference type="EC" id="2.3.1.300"/>
    </reaction>
    <physiologicalReaction direction="left-to-right" evidence="13">
        <dbReference type="Rhea" id="RHEA:42273"/>
    </physiologicalReaction>
</comment>
<comment type="similarity">
    <text evidence="2 14">Belongs to the thiolase-like superfamily. FabH family.</text>
</comment>
<evidence type="ECO:0000256" key="7">
    <source>
        <dbReference type="ARBA" id="ARBA00023160"/>
    </source>
</evidence>
<dbReference type="Pfam" id="PF08545">
    <property type="entry name" value="ACP_syn_III"/>
    <property type="match status" value="1"/>
</dbReference>
<feature type="domain" description="Beta-ketoacyl-[acyl-carrier-protein] synthase III N-terminal" evidence="16">
    <location>
        <begin position="109"/>
        <end position="187"/>
    </location>
</feature>
<accession>A0A6N7XL29</accession>
<dbReference type="Pfam" id="PF08541">
    <property type="entry name" value="ACP_syn_III_C"/>
    <property type="match status" value="1"/>
</dbReference>
<evidence type="ECO:0000256" key="6">
    <source>
        <dbReference type="ARBA" id="ARBA00023098"/>
    </source>
</evidence>
<proteinExistence type="inferred from homology"/>
<comment type="domain">
    <text evidence="14">The last Arg residue of the ACP-binding site is essential for the weak association between ACP/AcpP and FabH.</text>
</comment>
<comment type="catalytic activity">
    <reaction evidence="12">
        <text>2-methylpropanoyl-CoA + malonyl-[ACP] + H(+) = 4-methyl-3-oxopentanoyl-[ACP] + CO2 + CoA</text>
        <dbReference type="Rhea" id="RHEA:42268"/>
        <dbReference type="Rhea" id="RHEA-COMP:9623"/>
        <dbReference type="Rhea" id="RHEA-COMP:9940"/>
        <dbReference type="ChEBI" id="CHEBI:15378"/>
        <dbReference type="ChEBI" id="CHEBI:16526"/>
        <dbReference type="ChEBI" id="CHEBI:57287"/>
        <dbReference type="ChEBI" id="CHEBI:57338"/>
        <dbReference type="ChEBI" id="CHEBI:78449"/>
        <dbReference type="ChEBI" id="CHEBI:78820"/>
        <dbReference type="EC" id="2.3.1.300"/>
    </reaction>
    <physiologicalReaction direction="left-to-right" evidence="12">
        <dbReference type="Rhea" id="RHEA:42269"/>
    </physiologicalReaction>
</comment>
<dbReference type="Proteomes" id="UP000469523">
    <property type="component" value="Unassembled WGS sequence"/>
</dbReference>
<comment type="subcellular location">
    <subcellularLocation>
        <location evidence="14">Cytoplasm</location>
    </subcellularLocation>
</comment>
<dbReference type="UniPathway" id="UPA00094"/>
<dbReference type="SUPFAM" id="SSF53901">
    <property type="entry name" value="Thiolase-like"/>
    <property type="match status" value="1"/>
</dbReference>
<dbReference type="CDD" id="cd00830">
    <property type="entry name" value="KAS_III"/>
    <property type="match status" value="1"/>
</dbReference>
<dbReference type="RefSeq" id="WP_154439904.1">
    <property type="nucleotide sequence ID" value="NZ_VUNQ01000015.1"/>
</dbReference>
<comment type="caution">
    <text evidence="17">The sequence shown here is derived from an EMBL/GenBank/DDBJ whole genome shotgun (WGS) entry which is preliminary data.</text>
</comment>
<feature type="active site" evidence="14">
    <location>
        <position position="285"/>
    </location>
</feature>
<comment type="subunit">
    <text evidence="14">Homodimer.</text>
</comment>
<keyword evidence="8 14" id="KW-0511">Multifunctional enzyme</keyword>
<evidence type="ECO:0000256" key="13">
    <source>
        <dbReference type="ARBA" id="ARBA00052985"/>
    </source>
</evidence>
<dbReference type="InterPro" id="IPR013751">
    <property type="entry name" value="ACP_syn_III_N"/>
</dbReference>
<evidence type="ECO:0000256" key="11">
    <source>
        <dbReference type="ARBA" id="ARBA00052407"/>
    </source>
</evidence>
<dbReference type="PANTHER" id="PTHR43091">
    <property type="entry name" value="3-OXOACYL-[ACYL-CARRIER-PROTEIN] SYNTHASE"/>
    <property type="match status" value="1"/>
</dbReference>
<dbReference type="InterPro" id="IPR016039">
    <property type="entry name" value="Thiolase-like"/>
</dbReference>
<keyword evidence="9 14" id="KW-0012">Acyltransferase</keyword>
<dbReference type="GO" id="GO:0005737">
    <property type="term" value="C:cytoplasm"/>
    <property type="evidence" value="ECO:0007669"/>
    <property type="project" value="UniProtKB-SubCell"/>
</dbReference>
<keyword evidence="6 14" id="KW-0443">Lipid metabolism</keyword>
<dbReference type="AlphaFoldDB" id="A0A6N7XL29"/>